<evidence type="ECO:0000259" key="4">
    <source>
        <dbReference type="Pfam" id="PF16987"/>
    </source>
</evidence>
<keyword evidence="7" id="KW-1185">Reference proteome</keyword>
<dbReference type="Gene3D" id="1.10.246.20">
    <property type="entry name" value="Coactivator CBP, KIX domain"/>
    <property type="match status" value="1"/>
</dbReference>
<dbReference type="GO" id="GO:0006355">
    <property type="term" value="P:regulation of DNA-templated transcription"/>
    <property type="evidence" value="ECO:0007669"/>
    <property type="project" value="InterPro"/>
</dbReference>
<dbReference type="InterPro" id="IPR036529">
    <property type="entry name" value="KIX_dom_sf"/>
</dbReference>
<evidence type="ECO:0000313" key="7">
    <source>
        <dbReference type="Proteomes" id="UP000245609"/>
    </source>
</evidence>
<dbReference type="OrthoDB" id="1938591at2759"/>
<feature type="region of interest" description="Disordered" evidence="3">
    <location>
        <begin position="955"/>
        <end position="974"/>
    </location>
</feature>
<keyword evidence="2" id="KW-0539">Nucleus</keyword>
<feature type="compositionally biased region" description="Polar residues" evidence="3">
    <location>
        <begin position="286"/>
        <end position="310"/>
    </location>
</feature>
<dbReference type="SUPFAM" id="SSF47040">
    <property type="entry name" value="Kix domain of CBP (creb binding protein)"/>
    <property type="match status" value="1"/>
</dbReference>
<sequence>MEQDWRNTLSVQRRTALIQKLLMLLQICMPNTDKAAMHSAATEFERNSYKNAASEKEYFSVFAQKVEELKRITQENQAKGLINNQSSIFNPSVQIQNNSLFVDPSKASNINNNQTNNPNVFAYNQGIRIPQPGMNTNVQLAQNNLAFNQQNNPQAFQAKLLEAAMNYANPSAAQNLGELQKNLPLNQILLNKIQNQQLLQKLQQEKDPRIIQFLKNNKAFPQNPNFSNFNSSNMDQSAQINLQSDNKNVINTSINNINNSIANKNSQQSLSRTPFNLTLNNIANPAVDNSISKNPESAKLSDNNDSTDSANIGGKKQPKKRKVSQKQNLSKKSVSKAPTNKSEASDNVRVSANQPAQVKSDSTNITVNNASSIQGNNSIINSMKTLLQSRQATTSNNLPSRNATIPQGLDLSNFPFERVFKIVIQNKVVELSLQKLFSMHVLARQNNDPRVLENVVTLLEQFLLQAKSQINAESLNNSELAKGKSNTPNNQNIENVQSISDLSSSVSTQSNTLLNNLQQSGFSVNSKNNTQAGLIHRNLSNQDVGGTKKKLKTENNSQSNFQSVPVSSNTPVQSNSNPQKENNNKSLKEFEMQSQLGSIPGTSASAKTNLAVSSTPGANSQVAGSLEAQLSTQLGLSSNPDLPLLKGVNESDFDKSNKISIEDANKHIQFLENSLKFKHNPQNIPQVLPKEDMEKFGSEFKMLEIILHQVLKTLPVYYVLTQDNNEIAKILKLKFILIDQIEAIKKAEESRMQVQKIRQNVEIIMKSPDGYNKYQLLVNQAIINVKNEYILKLADLYVIKAEFLTFLGRIKNLLAVYSAPSTSLVASKKELNSPNTVVSASDAKSVLEGVTNSLQDSGGTAANAFSKDSLLKSNSNVSVNNLPIPNGSNNDVLSDSSSGSDDIPLYKKSMLKENNDLKSLKSPVYNKSTSSTKKSTPISSEDVPIISTVQNKGTLKSVPAKRKKTAKSTAKEISKKRKGVLISETLKRPITTPTKGKNIKNKLQLDKQNSKRPITNDTKKPPFPLTSTVPTKPLGATINKNHKRLSIPGVANQATSIKGVNSQTGTGSSVKSKPMLFKGPTNSSISTKRTEIKTESNKGIQRKSLDKGQPEKDERKNRDQSNQISVLNDFKVPSQFVPRRRKRLLSFRKPFYTKYLVNQPVVFNPVINDLDKPFPHNKKILSSFPKSIPHPLLAPSKALLSKSGTLRRYSALTSKSKSIVNSKIQSVQDGKVLDKETLQEINLTKEEVIKDKGVKITTPEKPENGVAVSDEGNSKGIGIGIVSEVLTQDKPKKDGERNQSVDKEPKGLGKKLYTHGANLVDKSKDVVIVVKKPGNGKRKIVVIRKKTDDENKKVIMMKTKSFSKNKGLLRRRKRKTSNIFVHKSNNDSLASTSEEVSTNTPKNIEKIDGVIYNPYLHNEMLSIVKKGEFNSSVLSEAGSFKENKDLSKLFSSFGYDQLNV</sequence>
<feature type="compositionally biased region" description="Basic and acidic residues" evidence="3">
    <location>
        <begin position="1288"/>
        <end position="1307"/>
    </location>
</feature>
<feature type="region of interest" description="Disordered" evidence="3">
    <location>
        <begin position="286"/>
        <end position="364"/>
    </location>
</feature>
<dbReference type="EMBL" id="MBFS01001741">
    <property type="protein sequence ID" value="PVV00670.1"/>
    <property type="molecule type" value="Genomic_DNA"/>
</dbReference>
<accession>A0A2T9Z7W0</accession>
<feature type="region of interest" description="Disordered" evidence="3">
    <location>
        <begin position="1288"/>
        <end position="1310"/>
    </location>
</feature>
<feature type="compositionally biased region" description="Polar residues" evidence="3">
    <location>
        <begin position="348"/>
        <end position="364"/>
    </location>
</feature>
<evidence type="ECO:0000313" key="5">
    <source>
        <dbReference type="EMBL" id="PVV00670.1"/>
    </source>
</evidence>
<dbReference type="InterPro" id="IPR036546">
    <property type="entry name" value="MED15_KIX"/>
</dbReference>
<feature type="compositionally biased region" description="Polar residues" evidence="3">
    <location>
        <begin position="554"/>
        <end position="581"/>
    </location>
</feature>
<feature type="region of interest" description="Disordered" evidence="3">
    <location>
        <begin position="536"/>
        <end position="583"/>
    </location>
</feature>
<name>A0A2T9Z7W0_9FUNG</name>
<dbReference type="EMBL" id="MBFS01001666">
    <property type="protein sequence ID" value="PVV00757.1"/>
    <property type="molecule type" value="Genomic_DNA"/>
</dbReference>
<comment type="caution">
    <text evidence="5">The sequence shown here is derived from an EMBL/GenBank/DDBJ whole genome shotgun (WGS) entry which is preliminary data.</text>
</comment>
<feature type="region of interest" description="Disordered" evidence="3">
    <location>
        <begin position="598"/>
        <end position="624"/>
    </location>
</feature>
<evidence type="ECO:0000313" key="6">
    <source>
        <dbReference type="EMBL" id="PVV00757.1"/>
    </source>
</evidence>
<feature type="domain" description="Mediator complex subunit 15 KIX" evidence="4">
    <location>
        <begin position="3"/>
        <end position="78"/>
    </location>
</feature>
<gene>
    <name evidence="6" type="ORF">BB560_004848</name>
    <name evidence="5" type="ORF">BB560_004936</name>
</gene>
<dbReference type="GO" id="GO:0005634">
    <property type="term" value="C:nucleus"/>
    <property type="evidence" value="ECO:0007669"/>
    <property type="project" value="UniProtKB-SubCell"/>
</dbReference>
<dbReference type="Pfam" id="PF16987">
    <property type="entry name" value="KIX_2"/>
    <property type="match status" value="1"/>
</dbReference>
<dbReference type="GO" id="GO:0003712">
    <property type="term" value="F:transcription coregulator activity"/>
    <property type="evidence" value="ECO:0007669"/>
    <property type="project" value="InterPro"/>
</dbReference>
<evidence type="ECO:0000256" key="2">
    <source>
        <dbReference type="ARBA" id="ARBA00023242"/>
    </source>
</evidence>
<dbReference type="Proteomes" id="UP000245609">
    <property type="component" value="Unassembled WGS sequence"/>
</dbReference>
<proteinExistence type="predicted"/>
<feature type="compositionally biased region" description="Polar residues" evidence="3">
    <location>
        <begin position="1052"/>
        <end position="1071"/>
    </location>
</feature>
<dbReference type="STRING" id="133381.A0A2T9Z7W0"/>
<organism evidence="5 7">
    <name type="scientific">Smittium megazygosporum</name>
    <dbReference type="NCBI Taxonomy" id="133381"/>
    <lineage>
        <taxon>Eukaryota</taxon>
        <taxon>Fungi</taxon>
        <taxon>Fungi incertae sedis</taxon>
        <taxon>Zoopagomycota</taxon>
        <taxon>Kickxellomycotina</taxon>
        <taxon>Harpellomycetes</taxon>
        <taxon>Harpellales</taxon>
        <taxon>Legeriomycetaceae</taxon>
        <taxon>Smittium</taxon>
    </lineage>
</organism>
<evidence type="ECO:0000256" key="3">
    <source>
        <dbReference type="SAM" id="MobiDB-lite"/>
    </source>
</evidence>
<reference evidence="5 7" key="1">
    <citation type="journal article" date="2018" name="MBio">
        <title>Comparative Genomics Reveals the Core Gene Toolbox for the Fungus-Insect Symbiosis.</title>
        <authorList>
            <person name="Wang Y."/>
            <person name="Stata M."/>
            <person name="Wang W."/>
            <person name="Stajich J.E."/>
            <person name="White M.M."/>
            <person name="Moncalvo J.M."/>
        </authorList>
    </citation>
    <scope>NUCLEOTIDE SEQUENCE [LARGE SCALE GENOMIC DNA]</scope>
    <source>
        <strain evidence="5 7">SC-DP-2</strain>
    </source>
</reference>
<comment type="subcellular location">
    <subcellularLocation>
        <location evidence="1">Nucleus</location>
    </subcellularLocation>
</comment>
<feature type="compositionally biased region" description="Polar residues" evidence="3">
    <location>
        <begin position="328"/>
        <end position="342"/>
    </location>
</feature>
<feature type="compositionally biased region" description="Basic and acidic residues" evidence="3">
    <location>
        <begin position="1103"/>
        <end position="1119"/>
    </location>
</feature>
<evidence type="ECO:0000256" key="1">
    <source>
        <dbReference type="ARBA" id="ARBA00004123"/>
    </source>
</evidence>
<protein>
    <recommendedName>
        <fullName evidence="4">Mediator complex subunit 15 KIX domain-containing protein</fullName>
    </recommendedName>
</protein>
<feature type="region of interest" description="Disordered" evidence="3">
    <location>
        <begin position="991"/>
        <end position="1125"/>
    </location>
</feature>